<feature type="binding site" evidence="6">
    <location>
        <position position="259"/>
    </location>
    <ligand>
        <name>Zn(2+)</name>
        <dbReference type="ChEBI" id="CHEBI:29105"/>
    </ligand>
</feature>
<evidence type="ECO:0000256" key="7">
    <source>
        <dbReference type="SAM" id="Coils"/>
    </source>
</evidence>
<evidence type="ECO:0000256" key="6">
    <source>
        <dbReference type="PROSITE-ProRule" id="PRU00471"/>
    </source>
</evidence>
<dbReference type="GO" id="GO:0046872">
    <property type="term" value="F:metal ion binding"/>
    <property type="evidence" value="ECO:0007669"/>
    <property type="project" value="UniProtKB-UniRule"/>
</dbReference>
<accession>A0A235BV43</accession>
<evidence type="ECO:0000256" key="1">
    <source>
        <dbReference type="ARBA" id="ARBA00022723"/>
    </source>
</evidence>
<dbReference type="InterPro" id="IPR013134">
    <property type="entry name" value="Zn_hook_RAD50"/>
</dbReference>
<dbReference type="InterPro" id="IPR027417">
    <property type="entry name" value="P-loop_NTPase"/>
</dbReference>
<reference evidence="9 10" key="1">
    <citation type="submission" date="2017-07" db="EMBL/GenBank/DDBJ databases">
        <title>Recovery of genomes from metagenomes via a dereplication, aggregation, and scoring strategy.</title>
        <authorList>
            <person name="Sieber C.M."/>
            <person name="Probst A.J."/>
            <person name="Sharrar A."/>
            <person name="Thomas B.C."/>
            <person name="Hess M."/>
            <person name="Tringe S.G."/>
            <person name="Banfield J.F."/>
        </authorList>
    </citation>
    <scope>NUCLEOTIDE SEQUENCE [LARGE SCALE GENOMIC DNA]</scope>
    <source>
        <strain evidence="9">JGI_Cruoil_03_51_56</strain>
    </source>
</reference>
<feature type="coiled-coil region" evidence="7">
    <location>
        <begin position="276"/>
        <end position="313"/>
    </location>
</feature>
<comment type="caution">
    <text evidence="9">The sequence shown here is derived from an EMBL/GenBank/DDBJ whole genome shotgun (WGS) entry which is preliminary data.</text>
</comment>
<keyword evidence="4" id="KW-0067">ATP-binding</keyword>
<organism evidence="9 10">
    <name type="scientific">candidate division WOR-3 bacterium JGI_Cruoil_03_51_56</name>
    <dbReference type="NCBI Taxonomy" id="1973747"/>
    <lineage>
        <taxon>Bacteria</taxon>
        <taxon>Bacteria division WOR-3</taxon>
    </lineage>
</organism>
<feature type="domain" description="Zinc-hook" evidence="8">
    <location>
        <begin position="207"/>
        <end position="312"/>
    </location>
</feature>
<name>A0A235BV43_UNCW3</name>
<dbReference type="SUPFAM" id="SSF52540">
    <property type="entry name" value="P-loop containing nucleoside triphosphate hydrolases"/>
    <property type="match status" value="1"/>
</dbReference>
<dbReference type="PROSITE" id="PS51131">
    <property type="entry name" value="ZN_HOOK"/>
    <property type="match status" value="1"/>
</dbReference>
<dbReference type="Proteomes" id="UP000215559">
    <property type="component" value="Unassembled WGS sequence"/>
</dbReference>
<keyword evidence="2" id="KW-0547">Nucleotide-binding</keyword>
<evidence type="ECO:0000313" key="9">
    <source>
        <dbReference type="EMBL" id="OYD15445.1"/>
    </source>
</evidence>
<sequence length="588" mass="66133">MLGIELPDYMSCVHLHQEVISALLVETPGERKNALDRLMGLAPLRNLLDGIHGSRISEQLRDIDNQFGGIETQLEAGMQVKRSDLERATKDAGEHGIVQDELSLGGGKKHIGAIKDQIQKFAGDYGLPAPDLPECKDLEDMESFIDAATAAVRKLRNEQPDMAHQQHMLRRKKELGTLKVNYEGKKETLQDLRTKTEKLTNSYGDLPELKDRLKKVEKGLLPEARNRQNEISNRAGVIREALKLLGSPQGKSINRCPVCEQTISPEDVRRHLEKWQEEMKDKLASTEAEIKKLEEEETNLKKVISQLRQLQSQTQIAAKDVSESTKAIADALKVEISESQDPLTLLSKGMADLEDELEKVGKVVEQSNARLNSMEDGLADVRRINTILRIQRDMEELSKIKETNEYEQVAKARKSAHDFADLSESIYEAVQTVLQRNAKSRIASTRDAISSIFRELAQRSDFPDLRIDPVSYEVIAVRGDKSEIAQRFLNKGDINCAALSIFLALATSKDLSHNLGFMILDDPSQTLDSTHNERLAGVLDHVLGNRQLIIATSEENFAKELRNSLTKKKQVYFMRDWSDDTGPKVEIE</sequence>
<evidence type="ECO:0000313" key="10">
    <source>
        <dbReference type="Proteomes" id="UP000215559"/>
    </source>
</evidence>
<keyword evidence="3 6" id="KW-0862">Zinc</keyword>
<keyword evidence="1 6" id="KW-0479">Metal-binding</keyword>
<dbReference type="AlphaFoldDB" id="A0A235BV43"/>
<evidence type="ECO:0000256" key="3">
    <source>
        <dbReference type="ARBA" id="ARBA00022833"/>
    </source>
</evidence>
<feature type="binding site" evidence="6">
    <location>
        <position position="256"/>
    </location>
    <ligand>
        <name>Zn(2+)</name>
        <dbReference type="ChEBI" id="CHEBI:29105"/>
    </ligand>
</feature>
<protein>
    <recommendedName>
        <fullName evidence="8">Zinc-hook domain-containing protein</fullName>
    </recommendedName>
</protein>
<dbReference type="PANTHER" id="PTHR32114:SF2">
    <property type="entry name" value="ABC TRANSPORTER ABCH.3"/>
    <property type="match status" value="1"/>
</dbReference>
<evidence type="ECO:0000256" key="4">
    <source>
        <dbReference type="ARBA" id="ARBA00022840"/>
    </source>
</evidence>
<dbReference type="Gene3D" id="1.10.287.510">
    <property type="entry name" value="Helix hairpin bin"/>
    <property type="match status" value="1"/>
</dbReference>
<evidence type="ECO:0000256" key="2">
    <source>
        <dbReference type="ARBA" id="ARBA00022741"/>
    </source>
</evidence>
<evidence type="ECO:0000256" key="5">
    <source>
        <dbReference type="ARBA" id="ARBA00023054"/>
    </source>
</evidence>
<keyword evidence="5 7" id="KW-0175">Coiled coil</keyword>
<dbReference type="Gene3D" id="3.40.50.300">
    <property type="entry name" value="P-loop containing nucleotide triphosphate hydrolases"/>
    <property type="match status" value="1"/>
</dbReference>
<gene>
    <name evidence="9" type="ORF">CH330_05690</name>
</gene>
<dbReference type="PANTHER" id="PTHR32114">
    <property type="entry name" value="ABC TRANSPORTER ABCH.3"/>
    <property type="match status" value="1"/>
</dbReference>
<evidence type="ECO:0000259" key="8">
    <source>
        <dbReference type="PROSITE" id="PS51131"/>
    </source>
</evidence>
<proteinExistence type="predicted"/>
<dbReference type="GO" id="GO:0005524">
    <property type="term" value="F:ATP binding"/>
    <property type="evidence" value="ECO:0007669"/>
    <property type="project" value="UniProtKB-KW"/>
</dbReference>
<dbReference type="EMBL" id="NOZP01000102">
    <property type="protein sequence ID" value="OYD15445.1"/>
    <property type="molecule type" value="Genomic_DNA"/>
</dbReference>